<gene>
    <name evidence="1" type="ordered locus">Fraau_1955</name>
</gene>
<proteinExistence type="predicted"/>
<dbReference type="Proteomes" id="UP000005234">
    <property type="component" value="Chromosome"/>
</dbReference>
<evidence type="ECO:0000313" key="2">
    <source>
        <dbReference type="Proteomes" id="UP000005234"/>
    </source>
</evidence>
<dbReference type="OrthoDB" id="5873202at2"/>
<name>H8L1T3_FRAAD</name>
<organism evidence="1 2">
    <name type="scientific">Frateuria aurantia (strain ATCC 33424 / DSM 6220 / KCTC 2777 / LMG 1558 / NBRC 3245 / NCIMB 13370)</name>
    <name type="common">Acetobacter aurantius</name>
    <dbReference type="NCBI Taxonomy" id="767434"/>
    <lineage>
        <taxon>Bacteria</taxon>
        <taxon>Pseudomonadati</taxon>
        <taxon>Pseudomonadota</taxon>
        <taxon>Gammaproteobacteria</taxon>
        <taxon>Lysobacterales</taxon>
        <taxon>Rhodanobacteraceae</taxon>
        <taxon>Frateuria</taxon>
    </lineage>
</organism>
<dbReference type="HOGENOM" id="CLU_131530_1_0_6"/>
<dbReference type="Pfam" id="PF06092">
    <property type="entry name" value="DUF943"/>
    <property type="match status" value="1"/>
</dbReference>
<accession>H8L1T3</accession>
<dbReference type="AlphaFoldDB" id="H8L1T3"/>
<dbReference type="EMBL" id="CP003350">
    <property type="protein sequence ID" value="AFC86344.1"/>
    <property type="molecule type" value="Genomic_DNA"/>
</dbReference>
<keyword evidence="2" id="KW-1185">Reference proteome</keyword>
<dbReference type="KEGG" id="fau:Fraau_1955"/>
<reference evidence="1" key="1">
    <citation type="submission" date="2012-02" db="EMBL/GenBank/DDBJ databases">
        <title>The complete genome of Frateuria aurantia DSM 6220.</title>
        <authorList>
            <consortium name="US DOE Joint Genome Institute (JGI-PGF)"/>
            <person name="Lucas S."/>
            <person name="Copeland A."/>
            <person name="Lapidus A."/>
            <person name="Glavina del Rio T."/>
            <person name="Dalin E."/>
            <person name="Tice H."/>
            <person name="Bruce D."/>
            <person name="Goodwin L."/>
            <person name="Pitluck S."/>
            <person name="Peters L."/>
            <person name="Ovchinnikova G."/>
            <person name="Teshima H."/>
            <person name="Kyrpides N."/>
            <person name="Mavromatis K."/>
            <person name="Ivanova N."/>
            <person name="Brettin T."/>
            <person name="Detter J.C."/>
            <person name="Han C."/>
            <person name="Larimer F."/>
            <person name="Land M."/>
            <person name="Hauser L."/>
            <person name="Markowitz V."/>
            <person name="Cheng J.-F."/>
            <person name="Hugenholtz P."/>
            <person name="Woyke T."/>
            <person name="Wu D."/>
            <person name="Brambilla E."/>
            <person name="Klenk H.-P."/>
            <person name="Eisen J.A."/>
        </authorList>
    </citation>
    <scope>NUCLEOTIDE SEQUENCE</scope>
    <source>
        <strain evidence="1">DSM 6220</strain>
    </source>
</reference>
<dbReference type="InterPro" id="IPR010351">
    <property type="entry name" value="DUF943"/>
</dbReference>
<evidence type="ECO:0000313" key="1">
    <source>
        <dbReference type="EMBL" id="AFC86344.1"/>
    </source>
</evidence>
<protein>
    <submittedName>
        <fullName evidence="1">Enterobacterial putative membrane protein (DUF943)</fullName>
    </submittedName>
</protein>
<sequence length="156" mass="18734">MKSKSKKMICTAISSLALATIYLAWLEWRPVLIIVNHQYRSYSDILVMNMPLTDTAKIKWWQKHKLELKRLYNIPQPEPDGWYVVNFWLFHDGYKEDDGYDRLCFDDMKTKAHCIDKDRVFSVQWSQNQGTELTVHDGYYLYDKNGRLRKFKFEPL</sequence>
<dbReference type="RefSeq" id="WP_014403349.1">
    <property type="nucleotide sequence ID" value="NC_017033.1"/>
</dbReference>
<dbReference type="eggNOG" id="ENOG5031VW6">
    <property type="taxonomic scope" value="Bacteria"/>
</dbReference>